<organism evidence="2">
    <name type="scientific">hydrothermal vent metagenome</name>
    <dbReference type="NCBI Taxonomy" id="652676"/>
    <lineage>
        <taxon>unclassified sequences</taxon>
        <taxon>metagenomes</taxon>
        <taxon>ecological metagenomes</taxon>
    </lineage>
</organism>
<feature type="domain" description="Cyclic nucleotide-binding" evidence="1">
    <location>
        <begin position="284"/>
        <end position="399"/>
    </location>
</feature>
<sequence length="409" mass="45732">MSLSSRLRLIRLSGTLANGAAQATLLPHLLHPNREMRSVLLTALQRSGYRAKDAKAVEQIELALQNEVERTAVMLSATSAIDQSNEYRWLHAALQTDIQQSTQRILHLFSFIYDPHLLRRVGDYLHLGSSEEKAQAIETVDLIFSTPHKQLLLPLIDNELSTSQQLSALSKQVILPTETADEWLDKIITGTGDQFDDWIQACAIYGATSTDAAAWHRSIVQFMQWNEGNGNRKRLPRPTPLRGQVPHRDRPFALETAQWALNQSLGEQNMLTIEKVSFLKGTKLFNNVPDAVLASVAQILGVVEHPAHKQFISEGDMAEEMFIIVEGAVRVQKNGKLVIELKSGDTVGELAIFDPEPRSADVITSMPTTLLQLEKETLREVMADRPEISDGIIQALSRRIREQGRLMTI</sequence>
<evidence type="ECO:0000259" key="1">
    <source>
        <dbReference type="PROSITE" id="PS50042"/>
    </source>
</evidence>
<dbReference type="SUPFAM" id="SSF51206">
    <property type="entry name" value="cAMP-binding domain-like"/>
    <property type="match status" value="1"/>
</dbReference>
<dbReference type="SMART" id="SM00100">
    <property type="entry name" value="cNMP"/>
    <property type="match status" value="1"/>
</dbReference>
<dbReference type="GO" id="GO:0005829">
    <property type="term" value="C:cytosol"/>
    <property type="evidence" value="ECO:0007669"/>
    <property type="project" value="TreeGrafter"/>
</dbReference>
<name>A0A3B0VNT5_9ZZZZ</name>
<dbReference type="PANTHER" id="PTHR24567">
    <property type="entry name" value="CRP FAMILY TRANSCRIPTIONAL REGULATORY PROTEIN"/>
    <property type="match status" value="1"/>
</dbReference>
<dbReference type="PROSITE" id="PS00889">
    <property type="entry name" value="CNMP_BINDING_2"/>
    <property type="match status" value="1"/>
</dbReference>
<dbReference type="CDD" id="cd00038">
    <property type="entry name" value="CAP_ED"/>
    <property type="match status" value="1"/>
</dbReference>
<dbReference type="InterPro" id="IPR050397">
    <property type="entry name" value="Env_Response_Regulators"/>
</dbReference>
<dbReference type="InterPro" id="IPR018488">
    <property type="entry name" value="cNMP-bd_CS"/>
</dbReference>
<dbReference type="Pfam" id="PF00027">
    <property type="entry name" value="cNMP_binding"/>
    <property type="match status" value="1"/>
</dbReference>
<dbReference type="PANTHER" id="PTHR24567:SF74">
    <property type="entry name" value="HTH-TYPE TRANSCRIPTIONAL REGULATOR ARCR"/>
    <property type="match status" value="1"/>
</dbReference>
<reference evidence="2" key="1">
    <citation type="submission" date="2018-06" db="EMBL/GenBank/DDBJ databases">
        <authorList>
            <person name="Zhirakovskaya E."/>
        </authorList>
    </citation>
    <scope>NUCLEOTIDE SEQUENCE</scope>
</reference>
<dbReference type="AlphaFoldDB" id="A0A3B0VNT5"/>
<dbReference type="GO" id="GO:0003700">
    <property type="term" value="F:DNA-binding transcription factor activity"/>
    <property type="evidence" value="ECO:0007669"/>
    <property type="project" value="TreeGrafter"/>
</dbReference>
<dbReference type="PROSITE" id="PS50042">
    <property type="entry name" value="CNMP_BINDING_3"/>
    <property type="match status" value="1"/>
</dbReference>
<dbReference type="InterPro" id="IPR014710">
    <property type="entry name" value="RmlC-like_jellyroll"/>
</dbReference>
<protein>
    <recommendedName>
        <fullName evidence="1">Cyclic nucleotide-binding domain-containing protein</fullName>
    </recommendedName>
</protein>
<dbReference type="InterPro" id="IPR000595">
    <property type="entry name" value="cNMP-bd_dom"/>
</dbReference>
<evidence type="ECO:0000313" key="2">
    <source>
        <dbReference type="EMBL" id="VAW42150.1"/>
    </source>
</evidence>
<accession>A0A3B0VNT5</accession>
<dbReference type="InterPro" id="IPR018490">
    <property type="entry name" value="cNMP-bd_dom_sf"/>
</dbReference>
<proteinExistence type="predicted"/>
<gene>
    <name evidence="2" type="ORF">MNBD_CHLOROFLEXI01-761</name>
</gene>
<dbReference type="EMBL" id="UOEU01000893">
    <property type="protein sequence ID" value="VAW42150.1"/>
    <property type="molecule type" value="Genomic_DNA"/>
</dbReference>
<dbReference type="Gene3D" id="2.60.120.10">
    <property type="entry name" value="Jelly Rolls"/>
    <property type="match status" value="1"/>
</dbReference>